<gene>
    <name evidence="2" type="ordered locus">RUM_16940</name>
</gene>
<name>D4LDS4_RUMC1</name>
<organism evidence="2 3">
    <name type="scientific">Ruminococcus champanellensis (strain DSM 18848 / JCM 17042 / KCTC 15320 / 18P13)</name>
    <dbReference type="NCBI Taxonomy" id="213810"/>
    <lineage>
        <taxon>Bacteria</taxon>
        <taxon>Bacillati</taxon>
        <taxon>Bacillota</taxon>
        <taxon>Clostridia</taxon>
        <taxon>Eubacteriales</taxon>
        <taxon>Oscillospiraceae</taxon>
        <taxon>Ruminococcus</taxon>
    </lineage>
</organism>
<reference evidence="2" key="1">
    <citation type="submission" date="2010-03" db="EMBL/GenBank/DDBJ databases">
        <title>The genome sequence of Ruminococcus sp. 18P13.</title>
        <authorList>
            <consortium name="metaHIT consortium -- http://www.metahit.eu/"/>
            <person name="Pajon A."/>
            <person name="Turner K."/>
            <person name="Parkhill J."/>
            <person name="Bernalier A."/>
        </authorList>
    </citation>
    <scope>NUCLEOTIDE SEQUENCE [LARGE SCALE GENOMIC DNA]</scope>
    <source>
        <strain evidence="2">Type strain: 18P13</strain>
    </source>
</reference>
<dbReference type="HOGENOM" id="CLU_066192_46_1_9"/>
<dbReference type="KEGG" id="rch:RUM_16940"/>
<dbReference type="Gene3D" id="1.10.260.40">
    <property type="entry name" value="lambda repressor-like DNA-binding domains"/>
    <property type="match status" value="1"/>
</dbReference>
<dbReference type="AlphaFoldDB" id="D4LDS4"/>
<dbReference type="SUPFAM" id="SSF47413">
    <property type="entry name" value="lambda repressor-like DNA-binding domains"/>
    <property type="match status" value="1"/>
</dbReference>
<dbReference type="GeneID" id="83156400"/>
<evidence type="ECO:0000259" key="1">
    <source>
        <dbReference type="Pfam" id="PF01381"/>
    </source>
</evidence>
<dbReference type="RefSeq" id="WP_015558675.1">
    <property type="nucleotide sequence ID" value="NC_021039.1"/>
</dbReference>
<dbReference type="InterPro" id="IPR010982">
    <property type="entry name" value="Lambda_DNA-bd_dom_sf"/>
</dbReference>
<dbReference type="GO" id="GO:0003677">
    <property type="term" value="F:DNA binding"/>
    <property type="evidence" value="ECO:0007669"/>
    <property type="project" value="InterPro"/>
</dbReference>
<dbReference type="EMBL" id="FP929052">
    <property type="protein sequence ID" value="CBL17769.1"/>
    <property type="molecule type" value="Genomic_DNA"/>
</dbReference>
<dbReference type="InterPro" id="IPR001387">
    <property type="entry name" value="Cro/C1-type_HTH"/>
</dbReference>
<reference evidence="2" key="2">
    <citation type="submission" date="2010-03" db="EMBL/GenBank/DDBJ databases">
        <authorList>
            <person name="Pajon A."/>
        </authorList>
    </citation>
    <scope>NUCLEOTIDE SEQUENCE</scope>
    <source>
        <strain evidence="2">Type strain: 18P13</strain>
    </source>
</reference>
<sequence length="80" mass="9130">MLNVNEFKAEMVRNGYTQERLAETLGMSAKTLRARMKKRNFGADEIEKLVKTLKIRDPMAIFFAGMVTCEVTNDSGRKEV</sequence>
<protein>
    <submittedName>
        <fullName evidence="2">Helix-turn-helix</fullName>
    </submittedName>
</protein>
<accession>D4LDS4</accession>
<dbReference type="CDD" id="cd00093">
    <property type="entry name" value="HTH_XRE"/>
    <property type="match status" value="1"/>
</dbReference>
<dbReference type="STRING" id="213810.RUM_16940"/>
<evidence type="ECO:0000313" key="2">
    <source>
        <dbReference type="EMBL" id="CBL17769.1"/>
    </source>
</evidence>
<dbReference type="Pfam" id="PF01381">
    <property type="entry name" value="HTH_3"/>
    <property type="match status" value="1"/>
</dbReference>
<evidence type="ECO:0000313" key="3">
    <source>
        <dbReference type="Proteomes" id="UP000007054"/>
    </source>
</evidence>
<proteinExistence type="predicted"/>
<keyword evidence="3" id="KW-1185">Reference proteome</keyword>
<dbReference type="BioCyc" id="RCHA213810:RUM_RS08240-MONOMER"/>
<feature type="domain" description="HTH cro/C1-type" evidence="1">
    <location>
        <begin position="8"/>
        <end position="55"/>
    </location>
</feature>
<dbReference type="Proteomes" id="UP000007054">
    <property type="component" value="Chromosome"/>
</dbReference>